<dbReference type="KEGG" id="hha:Hhal_0147"/>
<reference evidence="11" key="1">
    <citation type="submission" date="2006-12" db="EMBL/GenBank/DDBJ databases">
        <title>Complete sequence of Halorhodospira halophila SL1.</title>
        <authorList>
            <consortium name="US DOE Joint Genome Institute"/>
            <person name="Copeland A."/>
            <person name="Lucas S."/>
            <person name="Lapidus A."/>
            <person name="Barry K."/>
            <person name="Detter J.C."/>
            <person name="Glavina del Rio T."/>
            <person name="Hammon N."/>
            <person name="Israni S."/>
            <person name="Dalin E."/>
            <person name="Tice H."/>
            <person name="Pitluck S."/>
            <person name="Saunders E."/>
            <person name="Brettin T."/>
            <person name="Bruce D."/>
            <person name="Han C."/>
            <person name="Tapia R."/>
            <person name="Schmutz J."/>
            <person name="Larimer F."/>
            <person name="Land M."/>
            <person name="Hauser L."/>
            <person name="Kyrpides N."/>
            <person name="Mikhailova N."/>
            <person name="Hoff W."/>
            <person name="Richardson P."/>
        </authorList>
    </citation>
    <scope>NUCLEOTIDE SEQUENCE [LARGE SCALE GENOMIC DNA]</scope>
    <source>
        <strain evidence="11">DSM 244 / SL1</strain>
    </source>
</reference>
<dbReference type="InterPro" id="IPR011042">
    <property type="entry name" value="6-blade_b-propeller_TolB-like"/>
</dbReference>
<dbReference type="Pfam" id="PF14684">
    <property type="entry name" value="Tricorn_C1"/>
    <property type="match status" value="1"/>
</dbReference>
<evidence type="ECO:0000256" key="1">
    <source>
        <dbReference type="ARBA" id="ARBA00004496"/>
    </source>
</evidence>
<dbReference type="SUPFAM" id="SSF50156">
    <property type="entry name" value="PDZ domain-like"/>
    <property type="match status" value="1"/>
</dbReference>
<dbReference type="Gene3D" id="3.90.226.10">
    <property type="entry name" value="2-enoyl-CoA Hydratase, Chain A, domain 1"/>
    <property type="match status" value="1"/>
</dbReference>
<dbReference type="RefSeq" id="WP_011812964.1">
    <property type="nucleotide sequence ID" value="NC_008789.1"/>
</dbReference>
<keyword evidence="4" id="KW-0645">Protease</keyword>
<evidence type="ECO:0000256" key="2">
    <source>
        <dbReference type="ARBA" id="ARBA00008524"/>
    </source>
</evidence>
<dbReference type="STRING" id="349124.Hhal_0147"/>
<evidence type="ECO:0000259" key="9">
    <source>
        <dbReference type="PROSITE" id="PS50106"/>
    </source>
</evidence>
<gene>
    <name evidence="10" type="ordered locus">Hhal_0147</name>
</gene>
<dbReference type="eggNOG" id="COG0823">
    <property type="taxonomic scope" value="Bacteria"/>
</dbReference>
<dbReference type="GO" id="GO:0008236">
    <property type="term" value="F:serine-type peptidase activity"/>
    <property type="evidence" value="ECO:0007669"/>
    <property type="project" value="UniProtKB-KW"/>
</dbReference>
<comment type="similarity">
    <text evidence="2">Belongs to the peptidase S41B family.</text>
</comment>
<reference evidence="10 11" key="2">
    <citation type="journal article" date="2013" name="Stand. Genomic Sci.">
        <title>Complete genome sequence of Halorhodospira halophila SL1.</title>
        <authorList>
            <person name="Challacombe J.F."/>
            <person name="Majid S."/>
            <person name="Deole R."/>
            <person name="Brettin T.S."/>
            <person name="Bruce D."/>
            <person name="Delano S.F."/>
            <person name="Detter J.C."/>
            <person name="Gleasner C.D."/>
            <person name="Han C.S."/>
            <person name="Misra M."/>
            <person name="Reitenga K.G."/>
            <person name="Mikhailova N."/>
            <person name="Woyke T."/>
            <person name="Pitluck S."/>
            <person name="Nolan M."/>
            <person name="Land M.L."/>
            <person name="Saunders E."/>
            <person name="Tapia R."/>
            <person name="Lapidus A."/>
            <person name="Ivanova N."/>
            <person name="Hoff W.D."/>
        </authorList>
    </citation>
    <scope>NUCLEOTIDE SEQUENCE [LARGE SCALE GENOMIC DNA]</scope>
    <source>
        <strain evidence="11">DSM 244 / SL1</strain>
    </source>
</reference>
<dbReference type="Gene3D" id="2.120.10.30">
    <property type="entry name" value="TolB, C-terminal domain"/>
    <property type="match status" value="2"/>
</dbReference>
<evidence type="ECO:0000256" key="3">
    <source>
        <dbReference type="ARBA" id="ARBA00022490"/>
    </source>
</evidence>
<proteinExistence type="inferred from homology"/>
<feature type="compositionally biased region" description="Low complexity" evidence="7">
    <location>
        <begin position="469"/>
        <end position="479"/>
    </location>
</feature>
<dbReference type="HOGENOM" id="CLU_005503_0_0_6"/>
<keyword evidence="6" id="KW-0720">Serine protease</keyword>
<feature type="region of interest" description="Disordered" evidence="7">
    <location>
        <begin position="521"/>
        <end position="543"/>
    </location>
</feature>
<evidence type="ECO:0000256" key="8">
    <source>
        <dbReference type="SAM" id="SignalP"/>
    </source>
</evidence>
<evidence type="ECO:0000256" key="4">
    <source>
        <dbReference type="ARBA" id="ARBA00022670"/>
    </source>
</evidence>
<keyword evidence="11" id="KW-1185">Reference proteome</keyword>
<protein>
    <submittedName>
        <fullName evidence="10">Peptidase S41</fullName>
    </submittedName>
</protein>
<feature type="compositionally biased region" description="Basic and acidic residues" evidence="7">
    <location>
        <begin position="526"/>
        <end position="535"/>
    </location>
</feature>
<dbReference type="PANTHER" id="PTHR43253:SF1">
    <property type="entry name" value="TRICORN PROTEASE HOMOLOG 2-RELATED"/>
    <property type="match status" value="1"/>
</dbReference>
<dbReference type="Proteomes" id="UP000000647">
    <property type="component" value="Chromosome"/>
</dbReference>
<feature type="compositionally biased region" description="Pro residues" evidence="7">
    <location>
        <begin position="480"/>
        <end position="494"/>
    </location>
</feature>
<dbReference type="eggNOG" id="COG0793">
    <property type="taxonomic scope" value="Bacteria"/>
</dbReference>
<dbReference type="PROSITE" id="PS50106">
    <property type="entry name" value="PDZ"/>
    <property type="match status" value="1"/>
</dbReference>
<feature type="compositionally biased region" description="Basic and acidic residues" evidence="7">
    <location>
        <begin position="1151"/>
        <end position="1178"/>
    </location>
</feature>
<dbReference type="Gene3D" id="3.30.750.44">
    <property type="match status" value="1"/>
</dbReference>
<dbReference type="OrthoDB" id="9758793at2"/>
<evidence type="ECO:0000256" key="6">
    <source>
        <dbReference type="ARBA" id="ARBA00022825"/>
    </source>
</evidence>
<evidence type="ECO:0000256" key="7">
    <source>
        <dbReference type="SAM" id="MobiDB-lite"/>
    </source>
</evidence>
<dbReference type="SMART" id="SM00245">
    <property type="entry name" value="TSPc"/>
    <property type="match status" value="1"/>
</dbReference>
<evidence type="ECO:0000313" key="11">
    <source>
        <dbReference type="Proteomes" id="UP000000647"/>
    </source>
</evidence>
<dbReference type="EMBL" id="CP000544">
    <property type="protein sequence ID" value="ABM60941.1"/>
    <property type="molecule type" value="Genomic_DNA"/>
</dbReference>
<dbReference type="InterPro" id="IPR012393">
    <property type="entry name" value="Tricorn_protease"/>
</dbReference>
<feature type="domain" description="PDZ" evidence="9">
    <location>
        <begin position="877"/>
        <end position="935"/>
    </location>
</feature>
<dbReference type="AlphaFoldDB" id="A1WTC9"/>
<dbReference type="InterPro" id="IPR001478">
    <property type="entry name" value="PDZ"/>
</dbReference>
<feature type="chain" id="PRO_5002640112" evidence="8">
    <location>
        <begin position="27"/>
        <end position="1193"/>
    </location>
</feature>
<evidence type="ECO:0000256" key="5">
    <source>
        <dbReference type="ARBA" id="ARBA00022801"/>
    </source>
</evidence>
<organism evidence="10 11">
    <name type="scientific">Halorhodospira halophila (strain DSM 244 / SL1)</name>
    <name type="common">Ectothiorhodospira halophila (strain DSM 244 / SL1)</name>
    <dbReference type="NCBI Taxonomy" id="349124"/>
    <lineage>
        <taxon>Bacteria</taxon>
        <taxon>Pseudomonadati</taxon>
        <taxon>Pseudomonadota</taxon>
        <taxon>Gammaproteobacteria</taxon>
        <taxon>Chromatiales</taxon>
        <taxon>Ectothiorhodospiraceae</taxon>
        <taxon>Halorhodospira</taxon>
    </lineage>
</organism>
<dbReference type="PANTHER" id="PTHR43253">
    <property type="entry name" value="TRICORN PROTEASE HOMOLOG 2-RELATED"/>
    <property type="match status" value="1"/>
</dbReference>
<feature type="region of interest" description="Disordered" evidence="7">
    <location>
        <begin position="413"/>
        <end position="509"/>
    </location>
</feature>
<comment type="subcellular location">
    <subcellularLocation>
        <location evidence="1">Cytoplasm</location>
    </subcellularLocation>
</comment>
<dbReference type="SUPFAM" id="SSF82171">
    <property type="entry name" value="DPP6 N-terminal domain-like"/>
    <property type="match status" value="1"/>
</dbReference>
<keyword evidence="5" id="KW-0378">Hydrolase</keyword>
<keyword evidence="3" id="KW-0963">Cytoplasm</keyword>
<dbReference type="GO" id="GO:0005737">
    <property type="term" value="C:cytoplasm"/>
    <property type="evidence" value="ECO:0007669"/>
    <property type="project" value="UniProtKB-SubCell"/>
</dbReference>
<dbReference type="SUPFAM" id="SSF52096">
    <property type="entry name" value="ClpP/crotonase"/>
    <property type="match status" value="1"/>
</dbReference>
<dbReference type="InterPro" id="IPR005151">
    <property type="entry name" value="Tail-specific_protease"/>
</dbReference>
<dbReference type="InterPro" id="IPR036034">
    <property type="entry name" value="PDZ_sf"/>
</dbReference>
<dbReference type="Gene3D" id="2.120.10.60">
    <property type="entry name" value="Tricorn protease N-terminal domain"/>
    <property type="match status" value="1"/>
</dbReference>
<evidence type="ECO:0000313" key="10">
    <source>
        <dbReference type="EMBL" id="ABM60941.1"/>
    </source>
</evidence>
<name>A1WTC9_HALHL</name>
<dbReference type="CDD" id="cd07562">
    <property type="entry name" value="Peptidase_S41_TRI"/>
    <property type="match status" value="1"/>
</dbReference>
<feature type="region of interest" description="Disordered" evidence="7">
    <location>
        <begin position="1150"/>
        <end position="1181"/>
    </location>
</feature>
<dbReference type="GO" id="GO:0006508">
    <property type="term" value="P:proteolysis"/>
    <property type="evidence" value="ECO:0007669"/>
    <property type="project" value="UniProtKB-KW"/>
</dbReference>
<dbReference type="InterPro" id="IPR028204">
    <property type="entry name" value="Tricorn_C1"/>
</dbReference>
<accession>A1WTC9</accession>
<dbReference type="InterPro" id="IPR029045">
    <property type="entry name" value="ClpP/crotonase-like_dom_sf"/>
</dbReference>
<dbReference type="Pfam" id="PF26549">
    <property type="entry name" value="Tricorn_N"/>
    <property type="match status" value="1"/>
</dbReference>
<dbReference type="Gene3D" id="2.30.42.10">
    <property type="match status" value="1"/>
</dbReference>
<keyword evidence="8" id="KW-0732">Signal</keyword>
<dbReference type="Pfam" id="PF03572">
    <property type="entry name" value="Peptidase_S41"/>
    <property type="match status" value="1"/>
</dbReference>
<sequence length="1193" mass="132123">MRSVIPFLLVLLAGLLGLVGPLTVAAADEGETAVELPRFPSISPDGEKLVFSWGGDLWRVPAEGGTATRLTGHRLDDLHSAWSGDGDTLVFSSLRDGYLNLWRMRPDGTGLRQVTYGDRFLRHPGFGVGRDGEPLVTFSAQLEADVYRDQRPYGVAPGGGEPQRLHDAFGSEPSTSPDGRYVAFTRGGAYHGWSRRHYHGPDARDVWLYDRDEEAFSPLTQRRAGDDGQAQWLDERTLIFLSDREDNTVNLFRARVEGASGGVERLTHFDERDVQAFDVAPEAGRAVLQVWDRLYLLDLDRLDAEPEPVALRAGDPGHDRYELRSVDRQVSEAALSPDGEVMAYIAYGRVYVRHMDEHSPTRPVTPDTHARHRDLRWSPDGLRLYFTRDADGTESIYTAGVALTREEVRRGWVASGETGGAPRPARPETGADASEGQESSGGDGAAADPDDPFAPTDPIEPPSDPDPGDPGLEPALTEPDTPPEPDPQPAPDPEPVPEEADPVAPAADPDRWHDALQFTLRPLVQSEEHERDARPSPDGTRIAFRRGRGDLVVQDLDGGGERTLVEGWDATIDWRWSPDGRHIAYTQNDLDFSANVFIVPADGSAEPVNITRHPRNDLNPHWSADGRVLTFISNRSGDSYDLYRVYLDPELARYSRLELDRYYRQGREAAERREPLPVLTPGATDVTRTETVTQEEPPELELEGAWRRVERVSSAAGNEYASRMTPAGDRYVFNSAGEGLMVMNWDGSERRRLGPVADIQHLTLRGDRVVYVAGGRAGVVRLGGGEHRRPDISDRIRIDRKAQGVQKFREAARIIEEGFYRPDLKGLDWEALVSDYEALIRRARTASEFSDIANRLMGELAASHTGVSNPGPGSALREPSGRLGIRHERVELADGRPGYRVESVVPNGPAAHGPMPLQSGDTIVAIDGRGIDRDETLLQRLRGRVGDELLIAFRRPEPEGDGRQLLHTLVTPVDYRGMAELRYDAFREERRRLVDERSDGRLGYIHIQAMNQASLEAFQGSLYAAAEGKEGLIIDVRNNGGGHTTDRILTSIMAAEHAYTIPAGADPSRTGHYPQDRLDAPRYTLPINMVANEKSYSNAEILAHAFNTLERGTLVGEQTYGGVISTGRHALIDGATVRRPFRGWYLPDGTDMEHHGAEPDIRVRQRPEDEVAGRDRQLEAAVDDMLEQLDDRE</sequence>
<dbReference type="InterPro" id="IPR011659">
    <property type="entry name" value="WD40"/>
</dbReference>
<feature type="signal peptide" evidence="8">
    <location>
        <begin position="1"/>
        <end position="26"/>
    </location>
</feature>
<dbReference type="Pfam" id="PF07676">
    <property type="entry name" value="PD40"/>
    <property type="match status" value="4"/>
</dbReference>